<keyword evidence="2" id="KW-1185">Reference proteome</keyword>
<organism evidence="1 2">
    <name type="scientific">Candidatus Thiomargarita nelsonii</name>
    <dbReference type="NCBI Taxonomy" id="1003181"/>
    <lineage>
        <taxon>Bacteria</taxon>
        <taxon>Pseudomonadati</taxon>
        <taxon>Pseudomonadota</taxon>
        <taxon>Gammaproteobacteria</taxon>
        <taxon>Thiotrichales</taxon>
        <taxon>Thiotrichaceae</taxon>
        <taxon>Thiomargarita</taxon>
    </lineage>
</organism>
<name>A0A0A6PCQ3_9GAMM</name>
<gene>
    <name evidence="1" type="ORF">PN36_00095</name>
</gene>
<proteinExistence type="predicted"/>
<reference evidence="1 2" key="1">
    <citation type="journal article" date="2016" name="Front. Microbiol.">
        <title>Single-Cell (Meta-)Genomics of a Dimorphic Candidatus Thiomargarita nelsonii Reveals Genomic Plasticity.</title>
        <authorList>
            <person name="Flood B.E."/>
            <person name="Fliss P."/>
            <person name="Jones D.S."/>
            <person name="Dick G.J."/>
            <person name="Jain S."/>
            <person name="Kaster A.K."/>
            <person name="Winkel M."/>
            <person name="Mussmann M."/>
            <person name="Bailey J."/>
        </authorList>
    </citation>
    <scope>NUCLEOTIDE SEQUENCE [LARGE SCALE GENOMIC DNA]</scope>
    <source>
        <strain evidence="1">Hydrate Ridge</strain>
    </source>
</reference>
<comment type="caution">
    <text evidence="1">The sequence shown here is derived from an EMBL/GenBank/DDBJ whole genome shotgun (WGS) entry which is preliminary data.</text>
</comment>
<evidence type="ECO:0000313" key="2">
    <source>
        <dbReference type="Proteomes" id="UP000030428"/>
    </source>
</evidence>
<evidence type="ECO:0000313" key="1">
    <source>
        <dbReference type="EMBL" id="KHD08024.2"/>
    </source>
</evidence>
<dbReference type="EMBL" id="JSZA02000001">
    <property type="protein sequence ID" value="KHD08024.2"/>
    <property type="molecule type" value="Genomic_DNA"/>
</dbReference>
<dbReference type="Proteomes" id="UP000030428">
    <property type="component" value="Unassembled WGS sequence"/>
</dbReference>
<protein>
    <submittedName>
        <fullName evidence="1">Uncharacterized protein</fullName>
    </submittedName>
</protein>
<sequence>MDNLLSKELPMKCLPHYCLVFLILWTGASHATLDDIPIKLSQPIKVPLHWENIKGDWELDPEQSMTVQLMPGKWLRLHNSDETFANNAFEISMSTGTGLYAYLPVHIVDKGHSILISPDPTLPRLVRIKRGKQHKQGQTFALFTSRYKSIISPKTVIPVHTNKQSLLLMPQRIFKDFWFVQAASKPLEVKLQGPTRITLESRLIYLPTESALAQDYQIYAQLDEKIQILEFETGAETEQQLTIDGKAPVLGRLQVGYLDIPKGEHSLRLTSSANLYIRLLREQSFDYLFPELNRPVLEKKTELPQWIKHASWQLTEKELSILVSNRPNTLMEIEKIALRIAQDNSRREGGLLGAMILREAFKRYPSESKIRRLANSLLGKHSFYRDLLPWKTAPSQARFIPYQLRPPELPNLPLIVAEQHQEAYLKRIPRAYFTPLSIKKACAAQQHYKLPIRTVPSLLRIVVKEPNRLKKAQILWVQFDNSPPVMMEVIPTQHLELPKKMYRFHQGEAGLNLLALDHGTPFVSLIKAGYFVLDLPSKVRQIKVWQPSCGTESLQIALQYRAAKPFRLDESEYYSIFSQFETEQQFFQHFVKSLDSRKTPANYLYNHWLPLIRFLKARKKHFRAAISPQNRKKLQLLNLQELHNLQQQARKAQTEKRWLVALEFWSRIAQGTRGKSQREAEFARIKALEQLGELFLAKRLLQELYLDSPDPSLSQQAFRKLLSREQNPFVKIAPLATEVLRNPTPAILTQLAHVLVENGYYDYAFMIGMALPSASRPHALMLELTYRFGWWHSFEQLLPKVSKEKQRLWQGYRAQKQGDYAAALKFWRDTELATALEKGLQIRQQLRGSSQFKQAAITAWERWQAPGPKEWETATTLVKDYARSELIYAIERDLFFNVFITQINRPVKLQIPGPMRVRLQFRTLHEPNNNQPLDAWVHVKEHIVRLNNILPSDGLRIVGDAQKLGHQTTQVFEFGPGHHEVEISAINMPIAIKVQAEKPRLPLAVLPPINEETLVAALKNDKPQNFQKHLHQWRLRGQVDNAKPIKDILKRMSLLLWKAEQQPSQSLVVEGESLFRRHPQTPHLRSLWAALRANTQWKKLQTIESSAGIHFVEMQGWQPESTSMRIRKALLKNVTEDEQIITGYNPMALSMFNLSATTLKLTLRMDDVISFKPIHTSVLYWLDNEPRRRLRLTPMQASQTLEISVPEGEHILYVAIEKPVANQFLRIRLKESAPLFKKYERSYHVSTQEEPLIVNVKGPNWLRISEWHPTHIDTRYQQVGEGWHRLTFPPAKGERMALLRLHEMVPKDENEKQAEVQLRQLRVVAESLPQQHLYVYEETKSTRKGNFPHWLDVRDGIPLSAQRKDSRSFTASMRRRQNVEEDDIQFQDLFEISTTYRSFDEVSRNYLKSKWLARFNEEGDITLGAKRDLHYKQAQGRPFALRLSGSIYAQQVWGGDLEWHGLVKGSLSQYWRINLKSYHVPSFSVFGRWLSTPDEFAERLDNDVYSDYKTDHRFGISLADSFIYEPWRDTRWVGRIRLNSNENIVKPDYLRLKAEWQQLLGEAQFDLAYRFYHYWSDEDRKRSINRHWLSLDFSWDIWDENLSRWEWGIKLDQDLDNNELQGMLYLSWHNSRGRGYQDFLPGEVDFLRLRKKRMPSVNDTILMVR</sequence>
<accession>A0A0A6PCQ3</accession>